<dbReference type="AlphaFoldDB" id="A0A1F7US64"/>
<gene>
    <name evidence="1" type="ORF">A2936_00590</name>
</gene>
<dbReference type="Proteomes" id="UP000176846">
    <property type="component" value="Unassembled WGS sequence"/>
</dbReference>
<dbReference type="EMBL" id="MGEK01000033">
    <property type="protein sequence ID" value="OGL81086.1"/>
    <property type="molecule type" value="Genomic_DNA"/>
</dbReference>
<accession>A0A1F7US64</accession>
<protein>
    <submittedName>
        <fullName evidence="1">Uncharacterized protein</fullName>
    </submittedName>
</protein>
<sequence length="157" mass="17559">MKRRVVVLWALCFCLELGDGARCAARAAYRGPEPKIVPRNNIPAEIQTWLCIEGFDTKPFCGESTKIRRHCVFVQGFIGALCESAPRADVDVALKVLEDDITVEGVEVHYAFPGHADGDLVRVRWSYLASDLEVQQLGKDLTQALVETMRELRCLQP</sequence>
<organism evidence="1 2">
    <name type="scientific">Candidatus Uhrbacteria bacterium RIFCSPLOWO2_01_FULL_47_25</name>
    <dbReference type="NCBI Taxonomy" id="1802402"/>
    <lineage>
        <taxon>Bacteria</taxon>
        <taxon>Candidatus Uhriibacteriota</taxon>
    </lineage>
</organism>
<proteinExistence type="predicted"/>
<comment type="caution">
    <text evidence="1">The sequence shown here is derived from an EMBL/GenBank/DDBJ whole genome shotgun (WGS) entry which is preliminary data.</text>
</comment>
<evidence type="ECO:0000313" key="2">
    <source>
        <dbReference type="Proteomes" id="UP000176846"/>
    </source>
</evidence>
<evidence type="ECO:0000313" key="1">
    <source>
        <dbReference type="EMBL" id="OGL81086.1"/>
    </source>
</evidence>
<name>A0A1F7US64_9BACT</name>
<reference evidence="1 2" key="1">
    <citation type="journal article" date="2016" name="Nat. Commun.">
        <title>Thousands of microbial genomes shed light on interconnected biogeochemical processes in an aquifer system.</title>
        <authorList>
            <person name="Anantharaman K."/>
            <person name="Brown C.T."/>
            <person name="Hug L.A."/>
            <person name="Sharon I."/>
            <person name="Castelle C.J."/>
            <person name="Probst A.J."/>
            <person name="Thomas B.C."/>
            <person name="Singh A."/>
            <person name="Wilkins M.J."/>
            <person name="Karaoz U."/>
            <person name="Brodie E.L."/>
            <person name="Williams K.H."/>
            <person name="Hubbard S.S."/>
            <person name="Banfield J.F."/>
        </authorList>
    </citation>
    <scope>NUCLEOTIDE SEQUENCE [LARGE SCALE GENOMIC DNA]</scope>
</reference>